<dbReference type="InterPro" id="IPR036910">
    <property type="entry name" value="HMG_box_dom_sf"/>
</dbReference>
<reference evidence="4" key="2">
    <citation type="submission" date="2025-08" db="UniProtKB">
        <authorList>
            <consortium name="RefSeq"/>
        </authorList>
    </citation>
    <scope>IDENTIFICATION</scope>
    <source>
        <tissue evidence="4">Leaf</tissue>
    </source>
</reference>
<dbReference type="Proteomes" id="UP000515123">
    <property type="component" value="Linkage group 18"/>
</dbReference>
<dbReference type="GO" id="GO:0005634">
    <property type="term" value="C:nucleus"/>
    <property type="evidence" value="ECO:0007669"/>
    <property type="project" value="UniProtKB-UniRule"/>
</dbReference>
<accession>A0A6P5GJR8</accession>
<dbReference type="PANTHER" id="PTHR47658:SF2">
    <property type="entry name" value="HMG-BOX (HIGH MOBILITY GROUP) DNA-BINDING FAMILY PROTEIN"/>
    <property type="match status" value="1"/>
</dbReference>
<dbReference type="PANTHER" id="PTHR47658">
    <property type="entry name" value="HIGH MOBILITY GROUP B PROTEIN 12-RELATED"/>
    <property type="match status" value="1"/>
</dbReference>
<protein>
    <submittedName>
        <fullName evidence="4">High mobility group B protein 7 isoform X1</fullName>
    </submittedName>
</protein>
<dbReference type="SUPFAM" id="SSF47095">
    <property type="entry name" value="HMG-box"/>
    <property type="match status" value="1"/>
</dbReference>
<dbReference type="GO" id="GO:0003677">
    <property type="term" value="F:DNA binding"/>
    <property type="evidence" value="ECO:0007669"/>
    <property type="project" value="UniProtKB-UniRule"/>
</dbReference>
<organism evidence="3 4">
    <name type="scientific">Ananas comosus</name>
    <name type="common">Pineapple</name>
    <name type="synonym">Ananas ananas</name>
    <dbReference type="NCBI Taxonomy" id="4615"/>
    <lineage>
        <taxon>Eukaryota</taxon>
        <taxon>Viridiplantae</taxon>
        <taxon>Streptophyta</taxon>
        <taxon>Embryophyta</taxon>
        <taxon>Tracheophyta</taxon>
        <taxon>Spermatophyta</taxon>
        <taxon>Magnoliopsida</taxon>
        <taxon>Liliopsida</taxon>
        <taxon>Poales</taxon>
        <taxon>Bromeliaceae</taxon>
        <taxon>Bromelioideae</taxon>
        <taxon>Ananas</taxon>
    </lineage>
</organism>
<dbReference type="RefSeq" id="XP_020108204.1">
    <property type="nucleotide sequence ID" value="XM_020252615.1"/>
</dbReference>
<dbReference type="OrthoDB" id="1919336at2759"/>
<evidence type="ECO:0000259" key="2">
    <source>
        <dbReference type="PROSITE" id="PS50118"/>
    </source>
</evidence>
<dbReference type="AlphaFoldDB" id="A0A6P5GJR8"/>
<dbReference type="InterPro" id="IPR009071">
    <property type="entry name" value="HMG_box_dom"/>
</dbReference>
<feature type="domain" description="HMG box" evidence="2">
    <location>
        <begin position="66"/>
        <end position="130"/>
    </location>
</feature>
<dbReference type="Gene3D" id="1.10.30.10">
    <property type="entry name" value="High mobility group box domain"/>
    <property type="match status" value="1"/>
</dbReference>
<keyword evidence="1" id="KW-0238">DNA-binding</keyword>
<name>A0A6P5GJR8_ANACO</name>
<dbReference type="PROSITE" id="PS50118">
    <property type="entry name" value="HMG_BOX_2"/>
    <property type="match status" value="1"/>
</dbReference>
<dbReference type="GO" id="GO:0010197">
    <property type="term" value="P:polar nucleus fusion"/>
    <property type="evidence" value="ECO:0007669"/>
    <property type="project" value="TreeGrafter"/>
</dbReference>
<keyword evidence="3" id="KW-1185">Reference proteome</keyword>
<evidence type="ECO:0000313" key="3">
    <source>
        <dbReference type="Proteomes" id="UP000515123"/>
    </source>
</evidence>
<evidence type="ECO:0000256" key="1">
    <source>
        <dbReference type="PROSITE-ProRule" id="PRU00267"/>
    </source>
</evidence>
<proteinExistence type="predicted"/>
<feature type="DNA-binding region" description="HMG box" evidence="1">
    <location>
        <begin position="66"/>
        <end position="130"/>
    </location>
</feature>
<sequence length="184" mass="21115">MANGSRGRKRVHAPRRAPDGSAFIKCERCDRVVAIALLDMHECESNAGFGLKGRRGGKEALMVGAQDQPRSPFCCFMESFRKKFGSENWIEVDRRGFETWKNMTPKERRPFAIEAEEINKAYEKMLLEEVGHMSEADDEADSPKVGVGEKIIWLQFCEISFESSDVEWDQLQNFASFDSDEWDY</sequence>
<reference evidence="3" key="1">
    <citation type="journal article" date="2015" name="Nat. Genet.">
        <title>The pineapple genome and the evolution of CAM photosynthesis.</title>
        <authorList>
            <person name="Ming R."/>
            <person name="VanBuren R."/>
            <person name="Wai C.M."/>
            <person name="Tang H."/>
            <person name="Schatz M.C."/>
            <person name="Bowers J.E."/>
            <person name="Lyons E."/>
            <person name="Wang M.L."/>
            <person name="Chen J."/>
            <person name="Biggers E."/>
            <person name="Zhang J."/>
            <person name="Huang L."/>
            <person name="Zhang L."/>
            <person name="Miao W."/>
            <person name="Zhang J."/>
            <person name="Ye Z."/>
            <person name="Miao C."/>
            <person name="Lin Z."/>
            <person name="Wang H."/>
            <person name="Zhou H."/>
            <person name="Yim W.C."/>
            <person name="Priest H.D."/>
            <person name="Zheng C."/>
            <person name="Woodhouse M."/>
            <person name="Edger P.P."/>
            <person name="Guyot R."/>
            <person name="Guo H.B."/>
            <person name="Guo H."/>
            <person name="Zheng G."/>
            <person name="Singh R."/>
            <person name="Sharma A."/>
            <person name="Min X."/>
            <person name="Zheng Y."/>
            <person name="Lee H."/>
            <person name="Gurtowski J."/>
            <person name="Sedlazeck F.J."/>
            <person name="Harkess A."/>
            <person name="McKain M.R."/>
            <person name="Liao Z."/>
            <person name="Fang J."/>
            <person name="Liu J."/>
            <person name="Zhang X."/>
            <person name="Zhang Q."/>
            <person name="Hu W."/>
            <person name="Qin Y."/>
            <person name="Wang K."/>
            <person name="Chen L.Y."/>
            <person name="Shirley N."/>
            <person name="Lin Y.R."/>
            <person name="Liu L.Y."/>
            <person name="Hernandez A.G."/>
            <person name="Wright C.L."/>
            <person name="Bulone V."/>
            <person name="Tuskan G.A."/>
            <person name="Heath K."/>
            <person name="Zee F."/>
            <person name="Moore P.H."/>
            <person name="Sunkar R."/>
            <person name="Leebens-Mack J.H."/>
            <person name="Mockler T."/>
            <person name="Bennetzen J.L."/>
            <person name="Freeling M."/>
            <person name="Sankoff D."/>
            <person name="Paterson A.H."/>
            <person name="Zhu X."/>
            <person name="Yang X."/>
            <person name="Smith J.A."/>
            <person name="Cushman J.C."/>
            <person name="Paull R.E."/>
            <person name="Yu Q."/>
        </authorList>
    </citation>
    <scope>NUCLEOTIDE SEQUENCE [LARGE SCALE GENOMIC DNA]</scope>
    <source>
        <strain evidence="3">cv. F153</strain>
    </source>
</reference>
<gene>
    <name evidence="4" type="primary">LOC109724018</name>
</gene>
<dbReference type="GeneID" id="109724018"/>
<evidence type="ECO:0000313" key="4">
    <source>
        <dbReference type="RefSeq" id="XP_020108204.1"/>
    </source>
</evidence>
<keyword evidence="1" id="KW-0539">Nucleus</keyword>